<dbReference type="GO" id="GO:0016702">
    <property type="term" value="F:oxidoreductase activity, acting on single donors with incorporation of molecular oxygen, incorporation of two atoms of oxygen"/>
    <property type="evidence" value="ECO:0007669"/>
    <property type="project" value="InterPro"/>
</dbReference>
<reference evidence="3" key="1">
    <citation type="journal article" date="2021" name="Nat. Commun.">
        <title>Genetic determinants of endophytism in the Arabidopsis root mycobiome.</title>
        <authorList>
            <person name="Mesny F."/>
            <person name="Miyauchi S."/>
            <person name="Thiergart T."/>
            <person name="Pickel B."/>
            <person name="Atanasova L."/>
            <person name="Karlsson M."/>
            <person name="Huettel B."/>
            <person name="Barry K.W."/>
            <person name="Haridas S."/>
            <person name="Chen C."/>
            <person name="Bauer D."/>
            <person name="Andreopoulos W."/>
            <person name="Pangilinan J."/>
            <person name="LaButti K."/>
            <person name="Riley R."/>
            <person name="Lipzen A."/>
            <person name="Clum A."/>
            <person name="Drula E."/>
            <person name="Henrissat B."/>
            <person name="Kohler A."/>
            <person name="Grigoriev I.V."/>
            <person name="Martin F.M."/>
            <person name="Hacquard S."/>
        </authorList>
    </citation>
    <scope>NUCLEOTIDE SEQUENCE</scope>
    <source>
        <strain evidence="3">MPI-SDFR-AT-0073</strain>
    </source>
</reference>
<name>A0A9P8ZWD3_9PEZI</name>
<sequence>MKTHSLTLLSLLTAPILAHKASTPAVYKRHADLSKRCVNSAANFNKKRWEKRSEPFLESRSGNTTYSITTEAPYFETLQNDTCVLAPDVTAGPYYWPRSETLRQDMTEDQIGIPLTLDIGVLDMATCEPLPNALVAFWHCNGTGSYSSFTGRDPNTDFRELLESLNVTDFEIGTTDLHTDDTTWLRGMWPTDSEGMLEMKTIFPGFYIQRAIHIHAQVFTDYVLHSNGTILTGNSNSIGQLYFNESVSETIMAQEPYVSHTEINRTTNDVDSVYSYGFANGYNPVIDIVPADGEDITNGMIGYITIGIDTTADPSLSGSESSQPPTE</sequence>
<organism evidence="3 4">
    <name type="scientific">Truncatella angustata</name>
    <dbReference type="NCBI Taxonomy" id="152316"/>
    <lineage>
        <taxon>Eukaryota</taxon>
        <taxon>Fungi</taxon>
        <taxon>Dikarya</taxon>
        <taxon>Ascomycota</taxon>
        <taxon>Pezizomycotina</taxon>
        <taxon>Sordariomycetes</taxon>
        <taxon>Xylariomycetidae</taxon>
        <taxon>Amphisphaeriales</taxon>
        <taxon>Sporocadaceae</taxon>
        <taxon>Truncatella</taxon>
    </lineage>
</organism>
<dbReference type="InterPro" id="IPR015889">
    <property type="entry name" value="Intradiol_dOase_core"/>
</dbReference>
<proteinExistence type="predicted"/>
<accession>A0A9P8ZWD3</accession>
<keyword evidence="3" id="KW-0223">Dioxygenase</keyword>
<dbReference type="PANTHER" id="PTHR34315:SF1">
    <property type="entry name" value="INTRADIOL RING-CLEAVAGE DIOXYGENASES DOMAIN-CONTAINING PROTEIN-RELATED"/>
    <property type="match status" value="1"/>
</dbReference>
<evidence type="ECO:0000259" key="2">
    <source>
        <dbReference type="Pfam" id="PF00775"/>
    </source>
</evidence>
<dbReference type="RefSeq" id="XP_045957124.1">
    <property type="nucleotide sequence ID" value="XM_046108842.1"/>
</dbReference>
<evidence type="ECO:0000313" key="3">
    <source>
        <dbReference type="EMBL" id="KAH6652847.1"/>
    </source>
</evidence>
<dbReference type="SUPFAM" id="SSF49482">
    <property type="entry name" value="Aromatic compound dioxygenase"/>
    <property type="match status" value="1"/>
</dbReference>
<protein>
    <submittedName>
        <fullName evidence="3">GPI anchored dioxygenase-like protein</fullName>
    </submittedName>
</protein>
<keyword evidence="3" id="KW-0560">Oxidoreductase</keyword>
<dbReference type="GO" id="GO:0008199">
    <property type="term" value="F:ferric iron binding"/>
    <property type="evidence" value="ECO:0007669"/>
    <property type="project" value="InterPro"/>
</dbReference>
<dbReference type="Proteomes" id="UP000758603">
    <property type="component" value="Unassembled WGS sequence"/>
</dbReference>
<comment type="caution">
    <text evidence="3">The sequence shown here is derived from an EMBL/GenBank/DDBJ whole genome shotgun (WGS) entry which is preliminary data.</text>
</comment>
<dbReference type="AlphaFoldDB" id="A0A9P8ZWD3"/>
<evidence type="ECO:0000313" key="4">
    <source>
        <dbReference type="Proteomes" id="UP000758603"/>
    </source>
</evidence>
<feature type="chain" id="PRO_5040236390" evidence="1">
    <location>
        <begin position="19"/>
        <end position="327"/>
    </location>
</feature>
<keyword evidence="4" id="KW-1185">Reference proteome</keyword>
<evidence type="ECO:0000256" key="1">
    <source>
        <dbReference type="SAM" id="SignalP"/>
    </source>
</evidence>
<keyword evidence="1" id="KW-0732">Signal</keyword>
<gene>
    <name evidence="3" type="ORF">BKA67DRAFT_677997</name>
</gene>
<dbReference type="CDD" id="cd03457">
    <property type="entry name" value="intradiol_dioxygenase_like"/>
    <property type="match status" value="1"/>
</dbReference>
<dbReference type="Pfam" id="PF00775">
    <property type="entry name" value="Dioxygenase_C"/>
    <property type="match status" value="1"/>
</dbReference>
<dbReference type="OrthoDB" id="121380at2759"/>
<dbReference type="Gene3D" id="2.60.130.10">
    <property type="entry name" value="Aromatic compound dioxygenase"/>
    <property type="match status" value="1"/>
</dbReference>
<dbReference type="GeneID" id="70137733"/>
<dbReference type="PANTHER" id="PTHR34315">
    <property type="match status" value="1"/>
</dbReference>
<feature type="signal peptide" evidence="1">
    <location>
        <begin position="1"/>
        <end position="18"/>
    </location>
</feature>
<dbReference type="EMBL" id="JAGPXC010000005">
    <property type="protein sequence ID" value="KAH6652847.1"/>
    <property type="molecule type" value="Genomic_DNA"/>
</dbReference>
<feature type="domain" description="Intradiol ring-cleavage dioxygenases" evidence="2">
    <location>
        <begin position="92"/>
        <end position="220"/>
    </location>
</feature>
<dbReference type="InterPro" id="IPR000627">
    <property type="entry name" value="Intradiol_dOase_C"/>
</dbReference>